<dbReference type="InterPro" id="IPR013083">
    <property type="entry name" value="Znf_RING/FYVE/PHD"/>
</dbReference>
<evidence type="ECO:0000313" key="6">
    <source>
        <dbReference type="EMBL" id="CAF2230635.1"/>
    </source>
</evidence>
<evidence type="ECO:0000256" key="1">
    <source>
        <dbReference type="ARBA" id="ARBA00022723"/>
    </source>
</evidence>
<comment type="caution">
    <text evidence="6">The sequence shown here is derived from an EMBL/GenBank/DDBJ whole genome shotgun (WGS) entry which is preliminary data.</text>
</comment>
<evidence type="ECO:0000259" key="5">
    <source>
        <dbReference type="PROSITE" id="PS50089"/>
    </source>
</evidence>
<dbReference type="SUPFAM" id="SSF57850">
    <property type="entry name" value="RING/U-box"/>
    <property type="match status" value="1"/>
</dbReference>
<dbReference type="PROSITE" id="PS50089">
    <property type="entry name" value="ZF_RING_2"/>
    <property type="match status" value="1"/>
</dbReference>
<proteinExistence type="predicted"/>
<protein>
    <recommendedName>
        <fullName evidence="5">RING-type domain-containing protein</fullName>
    </recommendedName>
</protein>
<name>A0A816ZSW1_9BILA</name>
<gene>
    <name evidence="6" type="ORF">XDN619_LOCUS34301</name>
</gene>
<reference evidence="6" key="1">
    <citation type="submission" date="2021-02" db="EMBL/GenBank/DDBJ databases">
        <authorList>
            <person name="Nowell W R."/>
        </authorList>
    </citation>
    <scope>NUCLEOTIDE SEQUENCE</scope>
</reference>
<dbReference type="AlphaFoldDB" id="A0A816ZSW1"/>
<dbReference type="InterPro" id="IPR001841">
    <property type="entry name" value="Znf_RING"/>
</dbReference>
<keyword evidence="3" id="KW-0862">Zinc</keyword>
<dbReference type="PANTHER" id="PTHR45969">
    <property type="entry name" value="RING ZINC FINGER PROTEIN-RELATED"/>
    <property type="match status" value="1"/>
</dbReference>
<evidence type="ECO:0000256" key="3">
    <source>
        <dbReference type="ARBA" id="ARBA00022833"/>
    </source>
</evidence>
<evidence type="ECO:0000256" key="2">
    <source>
        <dbReference type="ARBA" id="ARBA00022771"/>
    </source>
</evidence>
<organism evidence="6 7">
    <name type="scientific">Rotaria magnacalcarata</name>
    <dbReference type="NCBI Taxonomy" id="392030"/>
    <lineage>
        <taxon>Eukaryota</taxon>
        <taxon>Metazoa</taxon>
        <taxon>Spiralia</taxon>
        <taxon>Gnathifera</taxon>
        <taxon>Rotifera</taxon>
        <taxon>Eurotatoria</taxon>
        <taxon>Bdelloidea</taxon>
        <taxon>Philodinida</taxon>
        <taxon>Philodinidae</taxon>
        <taxon>Rotaria</taxon>
    </lineage>
</organism>
<dbReference type="GO" id="GO:0008270">
    <property type="term" value="F:zinc ion binding"/>
    <property type="evidence" value="ECO:0007669"/>
    <property type="project" value="UniProtKB-KW"/>
</dbReference>
<keyword evidence="2 4" id="KW-0863">Zinc-finger</keyword>
<dbReference type="Proteomes" id="UP000663887">
    <property type="component" value="Unassembled WGS sequence"/>
</dbReference>
<dbReference type="EMBL" id="CAJNRG010017468">
    <property type="protein sequence ID" value="CAF2230635.1"/>
    <property type="molecule type" value="Genomic_DNA"/>
</dbReference>
<dbReference type="Gene3D" id="3.30.40.10">
    <property type="entry name" value="Zinc/RING finger domain, C3HC4 (zinc finger)"/>
    <property type="match status" value="1"/>
</dbReference>
<evidence type="ECO:0000256" key="4">
    <source>
        <dbReference type="PROSITE-ProRule" id="PRU00175"/>
    </source>
</evidence>
<accession>A0A816ZSW1</accession>
<feature type="domain" description="RING-type" evidence="5">
    <location>
        <begin position="92"/>
        <end position="135"/>
    </location>
</feature>
<sequence length="152" mass="17446">MTDKIAEIEKKLYQRRQEFLRRIKKDLDDTAKTEYFTLKKRGLIARTAKIFTLICSLFGSKSITFIIDVKAFATAAARSKQSSKYDYYYGECSICAQDVTGHNCPVITPCCHVYHEICLKQWVHGEGQNNCPMCRAQFDNPHNDYVSLATNT</sequence>
<evidence type="ECO:0000313" key="7">
    <source>
        <dbReference type="Proteomes" id="UP000663887"/>
    </source>
</evidence>
<keyword evidence="1" id="KW-0479">Metal-binding</keyword>
<dbReference type="Pfam" id="PF13639">
    <property type="entry name" value="zf-RING_2"/>
    <property type="match status" value="1"/>
</dbReference>
<dbReference type="SMART" id="SM00184">
    <property type="entry name" value="RING"/>
    <property type="match status" value="1"/>
</dbReference>